<dbReference type="Gene3D" id="2.10.109.10">
    <property type="entry name" value="Umud Fragment, subunit A"/>
    <property type="match status" value="1"/>
</dbReference>
<evidence type="ECO:0000259" key="4">
    <source>
        <dbReference type="PROSITE" id="PS50943"/>
    </source>
</evidence>
<dbReference type="InterPro" id="IPR010982">
    <property type="entry name" value="Lambda_DNA-bd_dom_sf"/>
</dbReference>
<gene>
    <name evidence="5" type="ORF">AC2117_02676</name>
</gene>
<dbReference type="GO" id="GO:0003677">
    <property type="term" value="F:DNA binding"/>
    <property type="evidence" value="ECO:0007669"/>
    <property type="project" value="UniProtKB-KW"/>
</dbReference>
<keyword evidence="2" id="KW-0238">DNA-binding</keyword>
<accession>A0A446ZLW4</accession>
<evidence type="ECO:0000313" key="5">
    <source>
        <dbReference type="EMBL" id="VAX45478.1"/>
    </source>
</evidence>
<dbReference type="InterPro" id="IPR015927">
    <property type="entry name" value="Peptidase_S24_S26A/B/C"/>
</dbReference>
<evidence type="ECO:0000256" key="2">
    <source>
        <dbReference type="ARBA" id="ARBA00023125"/>
    </source>
</evidence>
<dbReference type="SUPFAM" id="SSF51306">
    <property type="entry name" value="LexA/Signal peptidase"/>
    <property type="match status" value="1"/>
</dbReference>
<dbReference type="RefSeq" id="WP_133974781.1">
    <property type="nucleotide sequence ID" value="NZ_LS999521.1"/>
</dbReference>
<dbReference type="Pfam" id="PF00717">
    <property type="entry name" value="Peptidase_S24"/>
    <property type="match status" value="1"/>
</dbReference>
<dbReference type="Proteomes" id="UP000294355">
    <property type="component" value="Chromosome"/>
</dbReference>
<name>A0A446ZLW4_ACICA</name>
<dbReference type="OrthoDB" id="9791537at2"/>
<dbReference type="InterPro" id="IPR036286">
    <property type="entry name" value="LexA/Signal_pep-like_sf"/>
</dbReference>
<dbReference type="PANTHER" id="PTHR40661:SF3">
    <property type="entry name" value="FELS-1 PROPHAGE TRANSCRIPTIONAL REGULATOR"/>
    <property type="match status" value="1"/>
</dbReference>
<dbReference type="CDD" id="cd00093">
    <property type="entry name" value="HTH_XRE"/>
    <property type="match status" value="1"/>
</dbReference>
<dbReference type="InterPro" id="IPR001387">
    <property type="entry name" value="Cro/C1-type_HTH"/>
</dbReference>
<dbReference type="PANTHER" id="PTHR40661">
    <property type="match status" value="1"/>
</dbReference>
<sequence length="269" mass="29740">MNTLAERLRYAMEVLPPKKIKGVDLARAVGVKPPSVSDWLSGKSKSMEGENLLRTAKYLNVSATWLATGVGEPIEEQDKNKKNPVNSDSGDQFKVIDIEAFKKKYNISESDEAVLFSNIIEKPFTPTLKRWVPVKAYSKMGMDGYFVDMGFEGNGGDGYIPTHTAGTKAYAVKGTGDSMFPAIRNGWYVVCDPDAELVPMEFVQVCLKDGRCTIKEFIGIQNDVLSLIAVNGGERLTFNMNEVESITAITDIVPPSQHKNEHPNGYYND</sequence>
<protein>
    <submittedName>
        <fullName evidence="5">Transcriptional repressor DicA</fullName>
    </submittedName>
</protein>
<reference evidence="5 6" key="1">
    <citation type="submission" date="2018-08" db="EMBL/GenBank/DDBJ databases">
        <authorList>
            <person name="Gonzaga-Molto A."/>
        </authorList>
    </citation>
    <scope>NUCLEOTIDE SEQUENCE [LARGE SCALE GENOMIC DNA]</scope>
    <source>
        <strain evidence="5">Acinetobacter calcoaceticus str. 2117</strain>
    </source>
</reference>
<evidence type="ECO:0000256" key="1">
    <source>
        <dbReference type="ARBA" id="ARBA00023015"/>
    </source>
</evidence>
<dbReference type="CDD" id="cd06529">
    <property type="entry name" value="S24_LexA-like"/>
    <property type="match status" value="1"/>
</dbReference>
<dbReference type="Gene3D" id="1.10.260.40">
    <property type="entry name" value="lambda repressor-like DNA-binding domains"/>
    <property type="match status" value="1"/>
</dbReference>
<organism evidence="5 6">
    <name type="scientific">Acinetobacter calcoaceticus</name>
    <dbReference type="NCBI Taxonomy" id="471"/>
    <lineage>
        <taxon>Bacteria</taxon>
        <taxon>Pseudomonadati</taxon>
        <taxon>Pseudomonadota</taxon>
        <taxon>Gammaproteobacteria</taxon>
        <taxon>Moraxellales</taxon>
        <taxon>Moraxellaceae</taxon>
        <taxon>Acinetobacter</taxon>
        <taxon>Acinetobacter calcoaceticus/baumannii complex</taxon>
    </lineage>
</organism>
<dbReference type="AlphaFoldDB" id="A0A446ZLW4"/>
<dbReference type="Pfam" id="PF01381">
    <property type="entry name" value="HTH_3"/>
    <property type="match status" value="1"/>
</dbReference>
<dbReference type="PROSITE" id="PS50943">
    <property type="entry name" value="HTH_CROC1"/>
    <property type="match status" value="1"/>
</dbReference>
<proteinExistence type="predicted"/>
<dbReference type="SMART" id="SM00530">
    <property type="entry name" value="HTH_XRE"/>
    <property type="match status" value="1"/>
</dbReference>
<dbReference type="InterPro" id="IPR039418">
    <property type="entry name" value="LexA-like"/>
</dbReference>
<dbReference type="SUPFAM" id="SSF47413">
    <property type="entry name" value="lambda repressor-like DNA-binding domains"/>
    <property type="match status" value="1"/>
</dbReference>
<evidence type="ECO:0000313" key="6">
    <source>
        <dbReference type="Proteomes" id="UP000294355"/>
    </source>
</evidence>
<dbReference type="EMBL" id="LS999521">
    <property type="protein sequence ID" value="VAX45478.1"/>
    <property type="molecule type" value="Genomic_DNA"/>
</dbReference>
<keyword evidence="1" id="KW-0805">Transcription regulation</keyword>
<keyword evidence="3" id="KW-0804">Transcription</keyword>
<evidence type="ECO:0000256" key="3">
    <source>
        <dbReference type="ARBA" id="ARBA00023163"/>
    </source>
</evidence>
<feature type="domain" description="HTH cro/C1-type" evidence="4">
    <location>
        <begin position="24"/>
        <end position="66"/>
    </location>
</feature>